<evidence type="ECO:0000256" key="3">
    <source>
        <dbReference type="ARBA" id="ARBA00022806"/>
    </source>
</evidence>
<dbReference type="PANTHER" id="PTHR44533:SF4">
    <property type="entry name" value="DEAD_H RNA HELICASE, PUTATIVE-RELATED"/>
    <property type="match status" value="1"/>
</dbReference>
<dbReference type="InterPro" id="IPR059032">
    <property type="entry name" value="WHD_DDX60"/>
</dbReference>
<dbReference type="CDD" id="cd18025">
    <property type="entry name" value="DEXHc_DDX60"/>
    <property type="match status" value="1"/>
</dbReference>
<dbReference type="InterPro" id="IPR052431">
    <property type="entry name" value="SKI2_subfamily_helicases"/>
</dbReference>
<keyword evidence="3" id="KW-0347">Helicase</keyword>
<dbReference type="GO" id="GO:0004386">
    <property type="term" value="F:helicase activity"/>
    <property type="evidence" value="ECO:0007669"/>
    <property type="project" value="UniProtKB-KW"/>
</dbReference>
<dbReference type="Pfam" id="PF00271">
    <property type="entry name" value="Helicase_C"/>
    <property type="match status" value="1"/>
</dbReference>
<dbReference type="PROSITE" id="PS51192">
    <property type="entry name" value="HELICASE_ATP_BIND_1"/>
    <property type="match status" value="1"/>
</dbReference>
<dbReference type="SUPFAM" id="SSF52540">
    <property type="entry name" value="P-loop containing nucleoside triphosphate hydrolases"/>
    <property type="match status" value="1"/>
</dbReference>
<feature type="compositionally biased region" description="Basic residues" evidence="5">
    <location>
        <begin position="1231"/>
        <end position="1243"/>
    </location>
</feature>
<dbReference type="Gene3D" id="3.40.50.300">
    <property type="entry name" value="P-loop containing nucleotide triphosphate hydrolases"/>
    <property type="match status" value="2"/>
</dbReference>
<dbReference type="GO" id="GO:0005737">
    <property type="term" value="C:cytoplasm"/>
    <property type="evidence" value="ECO:0007669"/>
    <property type="project" value="TreeGrafter"/>
</dbReference>
<feature type="region of interest" description="Disordered" evidence="5">
    <location>
        <begin position="1230"/>
        <end position="1258"/>
    </location>
</feature>
<evidence type="ECO:0000256" key="5">
    <source>
        <dbReference type="SAM" id="MobiDB-lite"/>
    </source>
</evidence>
<sequence length="1860" mass="208927">MDRHVVLDWYNDLDARVVDLVGDFAGDELFIIDGDSLLLECFSHKNLNFNPGFQILHATYLAEKLLQKLQQRKCVFQVVFFEQNAPLCIPLGVHSDLHDRYFLAREAIIQHLIAIRVQPSQFFQTLRFHSYESDEFKAHLLSSGAYLFMCHDGASSPYRNGDTASDTDTSDSENESSNDELEYGHSKDTYVDKRGEISRFTFRMMIYWFVEQGYNLSLINSLEFRDTKVMGMIIEKSMKTFSTLPDFPATDSTQTVGQKQEQHTDPNHLWKALSELKLENYQDQGKDVTENSDVKELSDLAPIGKALELVIGEPGLSQRQCLLVVTLSTMLVGDKADDRDTRIGAEAVLLHLALLQDARLSDRSITSAKPKNLRFFNQFVKRANALLSSKLWEEAMKHHDLPCDLSDLMDGTLFFQVQLMVENLGINSVLSPVTISSFNNLARLVDHICNTKLQCEASGDVIVGPGKDVNGKSAPEKRLVPNFLHCFEKVLPFSNPVFDEHLKPVHLAVDDSVDMESDGKFAQGFEEKSHWHTSKPLDQKKIILTPQQASRALKRNQFFMAEMRDYAASLTGSAGILQPEPIIVGPSSDTRQKSHQKPPSTTKDIETSSKSKKKLQPSTGKASSTRESAAAYLQQKAKEATQKQRQKWKKVFDDEFAQSSNLVTRFTKLNEYLNGLSKESRQVLEAEVLTCMVDTLVRVISSEKLDAQAEKHISVVTTIWQIATRLMKIKQGISVAIAKYIGTISQLLGLPAVQLRADTDSPLSFKLFEIPTRAPSMKIAMTPVEFQLLHGGPFMDRSIDSKPDSRTPDFEPDSWQRDVLDQIDAKKSAFIVAPTSAGKTFISFYAMRQVLKEDNDGILVYVAPTKALVNQIAAEVQARFSKTFPAKTTGKSVWAIHTRDYRINNPMGCQILVTVPEILQIMLLAPANANAWTPRIKRIIFDEIHCIGQAEDGVIWEQLLLMAPCPIIALSATIGNPDEFYDWLHSAQRTNGIDLKMIQHRHRYSDLRKYVYQPRTNFSFNGFPSTVSLPRLGLDHAGDMTFIHPVTSLVDRTRSIPDDLDLEPRDCFTLWKAMKGLQTARFPVDPSLDPSVFFSDGVIQKIHVIEWQRHLKVLLGQWMKDHDSPFELLQRSLDPAAESEGKADENSSKAVSQLNSPSDDLVNTTLPLIFSLHAQNALPALFFNYDRTACEDICQQLSTKLQESEAKWKEESPKWKDKVERWEKWKTSKSSGKKKLEKATKKRAGNEGDETMSKADQAKDSASSDFSWLDLFDPNKPVEGFHLADFKKVPASEFDRYADSLRYRQVPQWLIDALERGIGVHHAGMNRKYRQICEILFRKGFLRVVIATGTLALGINMPCKTVVFSGDSIFLTALNFRQGAGRAGRRGFDVLGNVVFQQVPSGKAKRLISSRLPSLTGHFPITTSLVLRLFILQHGSNRAAAAVKSINSILSCPRIYLGGPEMKDTVLHHLRFSIEYLRRSHLLTMSGSPMNFAGCVSHLYYTENSSFAFHALLQSGYLQELCKDIERKPERTVRDLMLVMAHLFGRIPLRRSTLEWYQTTAKKPSSMVALPPLPKKAVSALRSHNQQVLDIYSGYVSAFVSQHVQEPDRYLPFSGNKCGGERSTEELGFSQFDHISTSIVSPFYGLSGNGDICDTVHDLSEMVRSGVWLEDSVIPYVAVSAKENATPLNAYLFDFFKHGMVSQLETENHIRRGDVWYLLNDFSLVLATVKTSIEGYLNPGGNIDAELLDLTGGGDIQESTVEEKAIDLTDAGNEAKANLQSAGLPEKAAPVKPLVRSRAKVVVDSWEDEPEEEEPVKPTAAALRNAEKAMEGPDKSMFLVARAFRELHAEFDAKFRAMWA</sequence>
<gene>
    <name evidence="7" type="ORF">N7515_009619</name>
</gene>
<evidence type="ECO:0000256" key="4">
    <source>
        <dbReference type="ARBA" id="ARBA00022840"/>
    </source>
</evidence>
<comment type="caution">
    <text evidence="7">The sequence shown here is derived from an EMBL/GenBank/DDBJ whole genome shotgun (WGS) entry which is preliminary data.</text>
</comment>
<feature type="domain" description="Helicase ATP-binding" evidence="6">
    <location>
        <begin position="820"/>
        <end position="992"/>
    </location>
</feature>
<evidence type="ECO:0000256" key="1">
    <source>
        <dbReference type="ARBA" id="ARBA00022741"/>
    </source>
</evidence>
<feature type="region of interest" description="Disordered" evidence="5">
    <location>
        <begin position="1135"/>
        <end position="1157"/>
    </location>
</feature>
<dbReference type="SMART" id="SM00487">
    <property type="entry name" value="DEXDc"/>
    <property type="match status" value="1"/>
</dbReference>
<feature type="region of interest" description="Disordered" evidence="5">
    <location>
        <begin position="159"/>
        <end position="184"/>
    </location>
</feature>
<feature type="compositionally biased region" description="Acidic residues" evidence="5">
    <location>
        <begin position="168"/>
        <end position="181"/>
    </location>
</feature>
<dbReference type="GO" id="GO:0003676">
    <property type="term" value="F:nucleic acid binding"/>
    <property type="evidence" value="ECO:0007669"/>
    <property type="project" value="InterPro"/>
</dbReference>
<reference evidence="7" key="2">
    <citation type="journal article" date="2023" name="IMA Fungus">
        <title>Comparative genomic study of the Penicillium genus elucidates a diverse pangenome and 15 lateral gene transfer events.</title>
        <authorList>
            <person name="Petersen C."/>
            <person name="Sorensen T."/>
            <person name="Nielsen M.R."/>
            <person name="Sondergaard T.E."/>
            <person name="Sorensen J.L."/>
            <person name="Fitzpatrick D.A."/>
            <person name="Frisvad J.C."/>
            <person name="Nielsen K.L."/>
        </authorList>
    </citation>
    <scope>NUCLEOTIDE SEQUENCE</scope>
    <source>
        <strain evidence="7">IBT 22155</strain>
    </source>
</reference>
<dbReference type="InterPro" id="IPR011545">
    <property type="entry name" value="DEAD/DEAH_box_helicase_dom"/>
</dbReference>
<feature type="compositionally biased region" description="Polar residues" evidence="5">
    <location>
        <begin position="616"/>
        <end position="627"/>
    </location>
</feature>
<dbReference type="OrthoDB" id="2320933at2759"/>
<dbReference type="RefSeq" id="XP_056518162.1">
    <property type="nucleotide sequence ID" value="XM_056670363.1"/>
</dbReference>
<dbReference type="InterPro" id="IPR027417">
    <property type="entry name" value="P-loop_NTPase"/>
</dbReference>
<dbReference type="GO" id="GO:0005524">
    <property type="term" value="F:ATP binding"/>
    <property type="evidence" value="ECO:0007669"/>
    <property type="project" value="UniProtKB-KW"/>
</dbReference>
<dbReference type="GeneID" id="81409533"/>
<dbReference type="Pfam" id="PF23002">
    <property type="entry name" value="PIN-like_DDX60"/>
    <property type="match status" value="1"/>
</dbReference>
<dbReference type="PANTHER" id="PTHR44533">
    <property type="entry name" value="DEAD/H RNA HELICASE, PUTATIVE-RELATED"/>
    <property type="match status" value="1"/>
</dbReference>
<feature type="region of interest" description="Disordered" evidence="5">
    <location>
        <begin position="578"/>
        <end position="636"/>
    </location>
</feature>
<dbReference type="EMBL" id="JAPQKL010000007">
    <property type="protein sequence ID" value="KAJ5121658.1"/>
    <property type="molecule type" value="Genomic_DNA"/>
</dbReference>
<dbReference type="FunFam" id="3.40.50.300:FF:001039">
    <property type="entry name" value="ATP-dependent RNA helicase DDX60"/>
    <property type="match status" value="1"/>
</dbReference>
<dbReference type="InterPro" id="IPR055124">
    <property type="entry name" value="PIN-like_DDX60"/>
</dbReference>
<organism evidence="7 8">
    <name type="scientific">Penicillium bovifimosum</name>
    <dbReference type="NCBI Taxonomy" id="126998"/>
    <lineage>
        <taxon>Eukaryota</taxon>
        <taxon>Fungi</taxon>
        <taxon>Dikarya</taxon>
        <taxon>Ascomycota</taxon>
        <taxon>Pezizomycotina</taxon>
        <taxon>Eurotiomycetes</taxon>
        <taxon>Eurotiomycetidae</taxon>
        <taxon>Eurotiales</taxon>
        <taxon>Aspergillaceae</taxon>
        <taxon>Penicillium</taxon>
    </lineage>
</organism>
<name>A0A9W9KW04_9EURO</name>
<proteinExistence type="predicted"/>
<keyword evidence="1" id="KW-0547">Nucleotide-binding</keyword>
<evidence type="ECO:0000313" key="7">
    <source>
        <dbReference type="EMBL" id="KAJ5121658.1"/>
    </source>
</evidence>
<dbReference type="InterPro" id="IPR001650">
    <property type="entry name" value="Helicase_C-like"/>
</dbReference>
<feature type="compositionally biased region" description="Polar residues" evidence="5">
    <location>
        <begin position="1148"/>
        <end position="1157"/>
    </location>
</feature>
<dbReference type="Proteomes" id="UP001149079">
    <property type="component" value="Unassembled WGS sequence"/>
</dbReference>
<dbReference type="SMART" id="SM00490">
    <property type="entry name" value="HELICc"/>
    <property type="match status" value="1"/>
</dbReference>
<dbReference type="GO" id="GO:0016787">
    <property type="term" value="F:hydrolase activity"/>
    <property type="evidence" value="ECO:0007669"/>
    <property type="project" value="UniProtKB-KW"/>
</dbReference>
<dbReference type="Pfam" id="PF00270">
    <property type="entry name" value="DEAD"/>
    <property type="match status" value="1"/>
</dbReference>
<reference evidence="7" key="1">
    <citation type="submission" date="2022-11" db="EMBL/GenBank/DDBJ databases">
        <authorList>
            <person name="Petersen C."/>
        </authorList>
    </citation>
    <scope>NUCLEOTIDE SEQUENCE</scope>
    <source>
        <strain evidence="7">IBT 22155</strain>
    </source>
</reference>
<evidence type="ECO:0000313" key="8">
    <source>
        <dbReference type="Proteomes" id="UP001149079"/>
    </source>
</evidence>
<dbReference type="Pfam" id="PF26076">
    <property type="entry name" value="WHD_DDX60"/>
    <property type="match status" value="1"/>
</dbReference>
<dbReference type="InterPro" id="IPR014001">
    <property type="entry name" value="Helicase_ATP-bd"/>
</dbReference>
<evidence type="ECO:0000259" key="6">
    <source>
        <dbReference type="PROSITE" id="PS51192"/>
    </source>
</evidence>
<keyword evidence="8" id="KW-1185">Reference proteome</keyword>
<keyword evidence="2" id="KW-0378">Hydrolase</keyword>
<evidence type="ECO:0000256" key="2">
    <source>
        <dbReference type="ARBA" id="ARBA00022801"/>
    </source>
</evidence>
<keyword evidence="4" id="KW-0067">ATP-binding</keyword>
<accession>A0A9W9KW04</accession>
<protein>
    <recommendedName>
        <fullName evidence="6">Helicase ATP-binding domain-containing protein</fullName>
    </recommendedName>
</protein>